<dbReference type="EMBL" id="DWVZ01000047">
    <property type="protein sequence ID" value="HJC62720.1"/>
    <property type="molecule type" value="Genomic_DNA"/>
</dbReference>
<comment type="caution">
    <text evidence="9">The sequence shown here is derived from an EMBL/GenBank/DDBJ whole genome shotgun (WGS) entry which is preliminary data.</text>
</comment>
<dbReference type="InterPro" id="IPR025705">
    <property type="entry name" value="Beta_hexosaminidase_sua/sub"/>
</dbReference>
<accession>A0A9D2PMU1</accession>
<evidence type="ECO:0000256" key="6">
    <source>
        <dbReference type="PIRSR" id="PIRSR625705-1"/>
    </source>
</evidence>
<dbReference type="PANTHER" id="PTHR22600:SF57">
    <property type="entry name" value="BETA-N-ACETYLHEXOSAMINIDASE"/>
    <property type="match status" value="1"/>
</dbReference>
<dbReference type="GO" id="GO:0030203">
    <property type="term" value="P:glycosaminoglycan metabolic process"/>
    <property type="evidence" value="ECO:0007669"/>
    <property type="project" value="TreeGrafter"/>
</dbReference>
<organism evidence="9 10">
    <name type="scientific">Candidatus Blautia merdavium</name>
    <dbReference type="NCBI Taxonomy" id="2838494"/>
    <lineage>
        <taxon>Bacteria</taxon>
        <taxon>Bacillati</taxon>
        <taxon>Bacillota</taxon>
        <taxon>Clostridia</taxon>
        <taxon>Lachnospirales</taxon>
        <taxon>Lachnospiraceae</taxon>
        <taxon>Blautia</taxon>
    </lineage>
</organism>
<reference evidence="9" key="2">
    <citation type="submission" date="2021-04" db="EMBL/GenBank/DDBJ databases">
        <authorList>
            <person name="Gilroy R."/>
        </authorList>
    </citation>
    <scope>NUCLEOTIDE SEQUENCE</scope>
    <source>
        <strain evidence="9">ChiBcec2-3848</strain>
    </source>
</reference>
<evidence type="ECO:0000259" key="8">
    <source>
        <dbReference type="Pfam" id="PF02838"/>
    </source>
</evidence>
<dbReference type="InterPro" id="IPR015883">
    <property type="entry name" value="Glyco_hydro_20_cat"/>
</dbReference>
<keyword evidence="4" id="KW-0378">Hydrolase</keyword>
<comment type="similarity">
    <text evidence="2">Belongs to the glycosyl hydrolase 20 family.</text>
</comment>
<evidence type="ECO:0000256" key="5">
    <source>
        <dbReference type="ARBA" id="ARBA00023295"/>
    </source>
</evidence>
<dbReference type="GO" id="GO:0016020">
    <property type="term" value="C:membrane"/>
    <property type="evidence" value="ECO:0007669"/>
    <property type="project" value="TreeGrafter"/>
</dbReference>
<dbReference type="Gene3D" id="3.20.20.80">
    <property type="entry name" value="Glycosidases"/>
    <property type="match status" value="1"/>
</dbReference>
<dbReference type="InterPro" id="IPR017853">
    <property type="entry name" value="GH"/>
</dbReference>
<evidence type="ECO:0000313" key="10">
    <source>
        <dbReference type="Proteomes" id="UP000823886"/>
    </source>
</evidence>
<dbReference type="SUPFAM" id="SSF51445">
    <property type="entry name" value="(Trans)glycosidases"/>
    <property type="match status" value="1"/>
</dbReference>
<comment type="catalytic activity">
    <reaction evidence="1">
        <text>Hydrolysis of terminal non-reducing N-acetyl-D-hexosamine residues in N-acetyl-beta-D-hexosaminides.</text>
        <dbReference type="EC" id="3.2.1.52"/>
    </reaction>
</comment>
<dbReference type="Proteomes" id="UP000823886">
    <property type="component" value="Unassembled WGS sequence"/>
</dbReference>
<dbReference type="PANTHER" id="PTHR22600">
    <property type="entry name" value="BETA-HEXOSAMINIDASE"/>
    <property type="match status" value="1"/>
</dbReference>
<evidence type="ECO:0000256" key="2">
    <source>
        <dbReference type="ARBA" id="ARBA00006285"/>
    </source>
</evidence>
<evidence type="ECO:0000256" key="1">
    <source>
        <dbReference type="ARBA" id="ARBA00001231"/>
    </source>
</evidence>
<dbReference type="AlphaFoldDB" id="A0A9D2PMU1"/>
<dbReference type="GO" id="GO:0004563">
    <property type="term" value="F:beta-N-acetylhexosaminidase activity"/>
    <property type="evidence" value="ECO:0007669"/>
    <property type="project" value="UniProtKB-EC"/>
</dbReference>
<gene>
    <name evidence="9" type="ORF">H9753_03745</name>
</gene>
<evidence type="ECO:0000259" key="7">
    <source>
        <dbReference type="Pfam" id="PF00728"/>
    </source>
</evidence>
<dbReference type="Gene3D" id="3.30.379.10">
    <property type="entry name" value="Chitobiase/beta-hexosaminidase domain 2-like"/>
    <property type="match status" value="1"/>
</dbReference>
<dbReference type="Pfam" id="PF02838">
    <property type="entry name" value="Glyco_hydro_20b"/>
    <property type="match status" value="1"/>
</dbReference>
<dbReference type="EC" id="3.2.1.52" evidence="3"/>
<dbReference type="InterPro" id="IPR029018">
    <property type="entry name" value="Hex-like_dom2"/>
</dbReference>
<proteinExistence type="inferred from homology"/>
<dbReference type="SUPFAM" id="SSF55545">
    <property type="entry name" value="beta-N-acetylhexosaminidase-like domain"/>
    <property type="match status" value="1"/>
</dbReference>
<feature type="domain" description="Beta-hexosaminidase bacterial type N-terminal" evidence="8">
    <location>
        <begin position="2"/>
        <end position="122"/>
    </location>
</feature>
<keyword evidence="5" id="KW-0326">Glycosidase</keyword>
<protein>
    <recommendedName>
        <fullName evidence="3">beta-N-acetylhexosaminidase</fullName>
        <ecNumber evidence="3">3.2.1.52</ecNumber>
    </recommendedName>
</protein>
<feature type="domain" description="Glycoside hydrolase family 20 catalytic" evidence="7">
    <location>
        <begin position="129"/>
        <end position="366"/>
    </location>
</feature>
<feature type="active site" description="Proton donor" evidence="6">
    <location>
        <position position="280"/>
    </location>
</feature>
<name>A0A9D2PMU1_9FIRM</name>
<dbReference type="PRINTS" id="PR00738">
    <property type="entry name" value="GLHYDRLASE20"/>
</dbReference>
<dbReference type="CDD" id="cd06565">
    <property type="entry name" value="GH20_GcnA-like"/>
    <property type="match status" value="1"/>
</dbReference>
<sequence length="622" mass="72826">MDLLPIPRKIVKTEERYEIRYDAWLIAEPSCSELVKRQAGIFAKELEKELGYGLAFSRGTGRKGDIIIRQDDTCRPESYRLRVNEQGVLLEGEEKGLWHGMQTLLQMIRQEGGSLPGVEIQDEPALPNRGYYFDCARGRVPKLSWLKELADRMAYYKMNQLQLYIEHSFLFRDFSELWRDDTPLTAAEIMDLDDYCKERGIELVPSLSSFGHLYKLLSSRQYCDLCELEDSEKQPFSYRARMHHHTINAADPRSAELLKRMIGEYMELFSSRQFNICADETFDLGQGRSRKAVEELGKSRVYIHYVKELAQFLVDHGRRPMFWGDVILNFPEMIKELPKEMICLNWGYLWNQREEETRWMAEAGATQYCCPGVCGWNQFINLNWNAYENNKRLASYAVKYGAIGLLNTDWGDFAHMNHPDFSRAGMIYGASFSWNPQEIPVFEEMNRRVETLEFSGASGKFLNTVAKLPENSLFQWEGAVRYMELRKGIQEFEENHREYLDARRDEMKLADEKNVCIRIIAAELYRLSGTFPKGSRKLIKPYLVGAEAMRIFNDIGKVVYREYCGMEFADLPDCMELAQELETWFYHYKQVYRSVSKESELWRMQEMICFYGDLLRDLGRNA</sequence>
<dbReference type="GO" id="GO:0005975">
    <property type="term" value="P:carbohydrate metabolic process"/>
    <property type="evidence" value="ECO:0007669"/>
    <property type="project" value="InterPro"/>
</dbReference>
<dbReference type="Pfam" id="PF00728">
    <property type="entry name" value="Glyco_hydro_20"/>
    <property type="match status" value="1"/>
</dbReference>
<evidence type="ECO:0000256" key="4">
    <source>
        <dbReference type="ARBA" id="ARBA00022801"/>
    </source>
</evidence>
<reference evidence="9" key="1">
    <citation type="journal article" date="2021" name="PeerJ">
        <title>Extensive microbial diversity within the chicken gut microbiome revealed by metagenomics and culture.</title>
        <authorList>
            <person name="Gilroy R."/>
            <person name="Ravi A."/>
            <person name="Getino M."/>
            <person name="Pursley I."/>
            <person name="Horton D.L."/>
            <person name="Alikhan N.F."/>
            <person name="Baker D."/>
            <person name="Gharbi K."/>
            <person name="Hall N."/>
            <person name="Watson M."/>
            <person name="Adriaenssens E.M."/>
            <person name="Foster-Nyarko E."/>
            <person name="Jarju S."/>
            <person name="Secka A."/>
            <person name="Antonio M."/>
            <person name="Oren A."/>
            <person name="Chaudhuri R.R."/>
            <person name="La Ragione R."/>
            <person name="Hildebrand F."/>
            <person name="Pallen M.J."/>
        </authorList>
    </citation>
    <scope>NUCLEOTIDE SEQUENCE</scope>
    <source>
        <strain evidence="9">ChiBcec2-3848</strain>
    </source>
</reference>
<evidence type="ECO:0000256" key="3">
    <source>
        <dbReference type="ARBA" id="ARBA00012663"/>
    </source>
</evidence>
<evidence type="ECO:0000313" key="9">
    <source>
        <dbReference type="EMBL" id="HJC62720.1"/>
    </source>
</evidence>
<dbReference type="InterPro" id="IPR015882">
    <property type="entry name" value="HEX_bac_N"/>
</dbReference>